<gene>
    <name evidence="1" type="ORF">STAS_28164</name>
</gene>
<organism evidence="1 2">
    <name type="scientific">Striga asiatica</name>
    <name type="common">Asiatic witchweed</name>
    <name type="synonym">Buchnera asiatica</name>
    <dbReference type="NCBI Taxonomy" id="4170"/>
    <lineage>
        <taxon>Eukaryota</taxon>
        <taxon>Viridiplantae</taxon>
        <taxon>Streptophyta</taxon>
        <taxon>Embryophyta</taxon>
        <taxon>Tracheophyta</taxon>
        <taxon>Spermatophyta</taxon>
        <taxon>Magnoliopsida</taxon>
        <taxon>eudicotyledons</taxon>
        <taxon>Gunneridae</taxon>
        <taxon>Pentapetalae</taxon>
        <taxon>asterids</taxon>
        <taxon>lamiids</taxon>
        <taxon>Lamiales</taxon>
        <taxon>Orobanchaceae</taxon>
        <taxon>Buchnereae</taxon>
        <taxon>Striga</taxon>
    </lineage>
</organism>
<comment type="caution">
    <text evidence="1">The sequence shown here is derived from an EMBL/GenBank/DDBJ whole genome shotgun (WGS) entry which is preliminary data.</text>
</comment>
<dbReference type="AlphaFoldDB" id="A0A5A7QZH5"/>
<keyword evidence="2" id="KW-1185">Reference proteome</keyword>
<protein>
    <submittedName>
        <fullName evidence="1">3beta-hydroxysteroid-dehydrogenase/ decarboxylaseisoform 2</fullName>
    </submittedName>
</protein>
<evidence type="ECO:0000313" key="1">
    <source>
        <dbReference type="EMBL" id="GER50833.1"/>
    </source>
</evidence>
<dbReference type="EMBL" id="BKCP01009404">
    <property type="protein sequence ID" value="GER50833.1"/>
    <property type="molecule type" value="Genomic_DNA"/>
</dbReference>
<reference evidence="2" key="1">
    <citation type="journal article" date="2019" name="Curr. Biol.">
        <title>Genome Sequence of Striga asiatica Provides Insight into the Evolution of Plant Parasitism.</title>
        <authorList>
            <person name="Yoshida S."/>
            <person name="Kim S."/>
            <person name="Wafula E.K."/>
            <person name="Tanskanen J."/>
            <person name="Kim Y.M."/>
            <person name="Honaas L."/>
            <person name="Yang Z."/>
            <person name="Spallek T."/>
            <person name="Conn C.E."/>
            <person name="Ichihashi Y."/>
            <person name="Cheong K."/>
            <person name="Cui S."/>
            <person name="Der J.P."/>
            <person name="Gundlach H."/>
            <person name="Jiao Y."/>
            <person name="Hori C."/>
            <person name="Ishida J.K."/>
            <person name="Kasahara H."/>
            <person name="Kiba T."/>
            <person name="Kim M.S."/>
            <person name="Koo N."/>
            <person name="Laohavisit A."/>
            <person name="Lee Y.H."/>
            <person name="Lumba S."/>
            <person name="McCourt P."/>
            <person name="Mortimer J.C."/>
            <person name="Mutuku J.M."/>
            <person name="Nomura T."/>
            <person name="Sasaki-Sekimoto Y."/>
            <person name="Seto Y."/>
            <person name="Wang Y."/>
            <person name="Wakatake T."/>
            <person name="Sakakibara H."/>
            <person name="Demura T."/>
            <person name="Yamaguchi S."/>
            <person name="Yoneyama K."/>
            <person name="Manabe R.I."/>
            <person name="Nelson D.C."/>
            <person name="Schulman A.H."/>
            <person name="Timko M.P."/>
            <person name="dePamphilis C.W."/>
            <person name="Choi D."/>
            <person name="Shirasu K."/>
        </authorList>
    </citation>
    <scope>NUCLEOTIDE SEQUENCE [LARGE SCALE GENOMIC DNA]</scope>
    <source>
        <strain evidence="2">cv. UVA1</strain>
    </source>
</reference>
<evidence type="ECO:0000313" key="2">
    <source>
        <dbReference type="Proteomes" id="UP000325081"/>
    </source>
</evidence>
<name>A0A5A7QZH5_STRAF</name>
<sequence length="149" mass="17193">MNPRLTHGHESLFYVSGILGTSLHERNADFISESLYQSGEENKDKLEFWISFSETKLIRGQTGKNVYLSCLIRDSSVFGKVTLVSYQKFVYILTGIPIDFVQPLLHIVEALHVSYIIYYLPHNSKLYSRFRITKAKSELEGIKINMKKN</sequence>
<dbReference type="Proteomes" id="UP000325081">
    <property type="component" value="Unassembled WGS sequence"/>
</dbReference>
<proteinExistence type="predicted"/>
<accession>A0A5A7QZH5</accession>